<organism evidence="1 2">
    <name type="scientific">Kitasatospora acidiphila</name>
    <dbReference type="NCBI Taxonomy" id="2567942"/>
    <lineage>
        <taxon>Bacteria</taxon>
        <taxon>Bacillati</taxon>
        <taxon>Actinomycetota</taxon>
        <taxon>Actinomycetes</taxon>
        <taxon>Kitasatosporales</taxon>
        <taxon>Streptomycetaceae</taxon>
        <taxon>Kitasatospora</taxon>
    </lineage>
</organism>
<name>A0A540WCU7_9ACTN</name>
<keyword evidence="2" id="KW-1185">Reference proteome</keyword>
<dbReference type="AlphaFoldDB" id="A0A540WCU7"/>
<sequence>MIDAQASLTASPTFTFDINGYVKVTADLWLDTVNLYEKHWQLASVQYGSGLQIGVSAPIHYEEGRPFSFSPSDVTFQLPNIDPTSILTDLVHKIA</sequence>
<protein>
    <submittedName>
        <fullName evidence="1">Uncharacterized protein</fullName>
    </submittedName>
</protein>
<dbReference type="RefSeq" id="WP_141637250.1">
    <property type="nucleotide sequence ID" value="NZ_VIGB01000003.1"/>
</dbReference>
<gene>
    <name evidence="1" type="ORF">E6W39_37470</name>
</gene>
<reference evidence="1 2" key="1">
    <citation type="submission" date="2019-06" db="EMBL/GenBank/DDBJ databases">
        <title>Description of Kitasatospora acidophila sp. nov. isolated from pine grove soil, and reclassification of Streptomyces novaecaesareae to Kitasatospora novaeceasareae comb. nov.</title>
        <authorList>
            <person name="Kim M.J."/>
        </authorList>
    </citation>
    <scope>NUCLEOTIDE SEQUENCE [LARGE SCALE GENOMIC DNA]</scope>
    <source>
        <strain evidence="1 2">MMS16-CNU292</strain>
    </source>
</reference>
<dbReference type="Proteomes" id="UP000319103">
    <property type="component" value="Unassembled WGS sequence"/>
</dbReference>
<proteinExistence type="predicted"/>
<dbReference type="EMBL" id="VIGB01000003">
    <property type="protein sequence ID" value="TQF06843.1"/>
    <property type="molecule type" value="Genomic_DNA"/>
</dbReference>
<dbReference type="OrthoDB" id="4317910at2"/>
<evidence type="ECO:0000313" key="2">
    <source>
        <dbReference type="Proteomes" id="UP000319103"/>
    </source>
</evidence>
<comment type="caution">
    <text evidence="1">The sequence shown here is derived from an EMBL/GenBank/DDBJ whole genome shotgun (WGS) entry which is preliminary data.</text>
</comment>
<accession>A0A540WCU7</accession>
<evidence type="ECO:0000313" key="1">
    <source>
        <dbReference type="EMBL" id="TQF06843.1"/>
    </source>
</evidence>